<feature type="region of interest" description="Disordered" evidence="8">
    <location>
        <begin position="122"/>
        <end position="147"/>
    </location>
</feature>
<dbReference type="GO" id="GO:0001522">
    <property type="term" value="P:pseudouridine synthesis"/>
    <property type="evidence" value="ECO:0007669"/>
    <property type="project" value="InterPro"/>
</dbReference>
<feature type="compositionally biased region" description="Polar residues" evidence="8">
    <location>
        <begin position="123"/>
        <end position="134"/>
    </location>
</feature>
<evidence type="ECO:0000256" key="7">
    <source>
        <dbReference type="ARBA" id="ARBA00041563"/>
    </source>
</evidence>
<dbReference type="Pfam" id="PF00849">
    <property type="entry name" value="PseudoU_synth_2"/>
    <property type="match status" value="1"/>
</dbReference>
<comment type="catalytic activity">
    <reaction evidence="5">
        <text>a uridine in tRNA = a pseudouridine in tRNA</text>
        <dbReference type="Rhea" id="RHEA:54572"/>
        <dbReference type="Rhea" id="RHEA-COMP:13339"/>
        <dbReference type="Rhea" id="RHEA-COMP:13934"/>
        <dbReference type="ChEBI" id="CHEBI:65314"/>
        <dbReference type="ChEBI" id="CHEBI:65315"/>
    </reaction>
</comment>
<organism evidence="10 11">
    <name type="scientific">Plakobranchus ocellatus</name>
    <dbReference type="NCBI Taxonomy" id="259542"/>
    <lineage>
        <taxon>Eukaryota</taxon>
        <taxon>Metazoa</taxon>
        <taxon>Spiralia</taxon>
        <taxon>Lophotrochozoa</taxon>
        <taxon>Mollusca</taxon>
        <taxon>Gastropoda</taxon>
        <taxon>Heterobranchia</taxon>
        <taxon>Euthyneura</taxon>
        <taxon>Panpulmonata</taxon>
        <taxon>Sacoglossa</taxon>
        <taxon>Placobranchoidea</taxon>
        <taxon>Plakobranchidae</taxon>
        <taxon>Plakobranchus</taxon>
    </lineage>
</organism>
<evidence type="ECO:0000256" key="4">
    <source>
        <dbReference type="ARBA" id="ARBA00023235"/>
    </source>
</evidence>
<evidence type="ECO:0000256" key="1">
    <source>
        <dbReference type="ARBA" id="ARBA00001166"/>
    </source>
</evidence>
<evidence type="ECO:0000259" key="9">
    <source>
        <dbReference type="Pfam" id="PF00849"/>
    </source>
</evidence>
<evidence type="ECO:0000256" key="6">
    <source>
        <dbReference type="ARBA" id="ARBA00039953"/>
    </source>
</evidence>
<dbReference type="InterPro" id="IPR050188">
    <property type="entry name" value="RluA_PseudoU_synthase"/>
</dbReference>
<dbReference type="EMBL" id="BLXT01005253">
    <property type="protein sequence ID" value="GFO21447.1"/>
    <property type="molecule type" value="Genomic_DNA"/>
</dbReference>
<evidence type="ECO:0000256" key="8">
    <source>
        <dbReference type="SAM" id="MobiDB-lite"/>
    </source>
</evidence>
<dbReference type="Proteomes" id="UP000735302">
    <property type="component" value="Unassembled WGS sequence"/>
</dbReference>
<comment type="caution">
    <text evidence="10">The sequence shown here is derived from an EMBL/GenBank/DDBJ whole genome shotgun (WGS) entry which is preliminary data.</text>
</comment>
<evidence type="ECO:0000256" key="3">
    <source>
        <dbReference type="ARBA" id="ARBA00010876"/>
    </source>
</evidence>
<dbReference type="AlphaFoldDB" id="A0AAV4BPZ6"/>
<protein>
    <recommendedName>
        <fullName evidence="6">Pseudouridylate synthase RPUSD4, mitochondrial</fullName>
    </recommendedName>
    <alternativeName>
        <fullName evidence="7">RNA pseudouridylate synthase domain-containing protein 4</fullName>
    </alternativeName>
</protein>
<evidence type="ECO:0000313" key="11">
    <source>
        <dbReference type="Proteomes" id="UP000735302"/>
    </source>
</evidence>
<sequence length="888" mass="100022">MAASMGQQLCVGLNIASRLKILKARHPCKFHDAGCIFRHRKIYRTVRIAGFSSFNNPGSRNDVDEANEDFFGIPADFKLQHARLDATSNSADIETNCKSNSAYHKDDVIDRSDTYVRQEYEDSINTGATYQQKEPQSRHNRRKKAANNAHFPTSFGLISFDKAVSMKNQENLETLCAKAKKILNTSARSNSAPGTILDTGSMAQNQAKHFKEKIETKLDNINSFNINYSKSQSHRYSEDKIHSSRSTISADSDQNNFMTHKGNKEWKEQDEQMNTNLFDEQYFDSVLYEKEISSSPPLKTNEIEEQYFGAEILLHTNPAEKSTCGKYEGKVEANSQSDFHSNHDKDDNVFEKQYFSNPLVRDKDIKGFSSEKIHNKSHRPNPLPLGDVQSYQVEGGLNEVDQQYFGQSESSLQSESQMISGLEATVEQYSNINATIADSLQLSKMGENETKVYTMSQHASKTPVQHTHKFGANSNQKLNLSHITAAKTNISVKNDIDAVSVAGSAGFCNKKTEQNDVITNENYLATQKKLRKAYTSKLSGEKEESDSAFAFAMNVRHNLNTAQKMEETSSFKIPKVYDTKVDDLEGVELMGKRCRFDSKGYRILDLQVPNFDKMTSADVIHMLKSRIIFNHDDFLVIDKPYGLPSFGQQYDRLSMSGLLPALVSSLPRNFQADQLHIVQGLDRDVTGALVLAKTPEVAQEIKRMYNSSESCIQRFWAITKGVPKPPEGTVNIPIGEGRVAGLHKRMLRPLYRPSIHPGVKLSKAPSEAAVTEYKVLDRTNSVALLECTPHTNGVKHQLRVHLAYGINTPILGDHKYSHFSRLAPQKLDPSSLALLKIRQAKVRHLALHLHLRTVVLTNYRGRMIFLTTRPPAHFIDNLRSLKLHLPKK</sequence>
<feature type="domain" description="Pseudouridine synthase RsuA/RluA-like" evidence="9">
    <location>
        <begin position="633"/>
        <end position="803"/>
    </location>
</feature>
<proteinExistence type="inferred from homology"/>
<keyword evidence="4" id="KW-0413">Isomerase</keyword>
<name>A0AAV4BPZ6_9GAST</name>
<dbReference type="PANTHER" id="PTHR21600">
    <property type="entry name" value="MITOCHONDRIAL RNA PSEUDOURIDINE SYNTHASE"/>
    <property type="match status" value="1"/>
</dbReference>
<dbReference type="InterPro" id="IPR006145">
    <property type="entry name" value="PsdUridine_synth_RsuA/RluA"/>
</dbReference>
<keyword evidence="11" id="KW-1185">Reference proteome</keyword>
<dbReference type="PANTHER" id="PTHR21600:SF83">
    <property type="entry name" value="PSEUDOURIDYLATE SYNTHASE RPUSD4, MITOCHONDRIAL"/>
    <property type="match status" value="1"/>
</dbReference>
<dbReference type="CDD" id="cd02869">
    <property type="entry name" value="PseudoU_synth_RluA_like"/>
    <property type="match status" value="1"/>
</dbReference>
<comment type="catalytic activity">
    <reaction evidence="1">
        <text>a uridine in mRNA = a pseudouridine in mRNA</text>
        <dbReference type="Rhea" id="RHEA:56644"/>
        <dbReference type="Rhea" id="RHEA-COMP:14658"/>
        <dbReference type="Rhea" id="RHEA-COMP:14659"/>
        <dbReference type="ChEBI" id="CHEBI:65314"/>
        <dbReference type="ChEBI" id="CHEBI:65315"/>
    </reaction>
</comment>
<dbReference type="SUPFAM" id="SSF55120">
    <property type="entry name" value="Pseudouridine synthase"/>
    <property type="match status" value="1"/>
</dbReference>
<reference evidence="10 11" key="1">
    <citation type="journal article" date="2021" name="Elife">
        <title>Chloroplast acquisition without the gene transfer in kleptoplastic sea slugs, Plakobranchus ocellatus.</title>
        <authorList>
            <person name="Maeda T."/>
            <person name="Takahashi S."/>
            <person name="Yoshida T."/>
            <person name="Shimamura S."/>
            <person name="Takaki Y."/>
            <person name="Nagai Y."/>
            <person name="Toyoda A."/>
            <person name="Suzuki Y."/>
            <person name="Arimoto A."/>
            <person name="Ishii H."/>
            <person name="Satoh N."/>
            <person name="Nishiyama T."/>
            <person name="Hasebe M."/>
            <person name="Maruyama T."/>
            <person name="Minagawa J."/>
            <person name="Obokata J."/>
            <person name="Shigenobu S."/>
        </authorList>
    </citation>
    <scope>NUCLEOTIDE SEQUENCE [LARGE SCALE GENOMIC DNA]</scope>
</reference>
<gene>
    <name evidence="10" type="ORF">PoB_004795200</name>
</gene>
<dbReference type="GO" id="GO:0009982">
    <property type="term" value="F:pseudouridine synthase activity"/>
    <property type="evidence" value="ECO:0007669"/>
    <property type="project" value="InterPro"/>
</dbReference>
<evidence type="ECO:0000256" key="5">
    <source>
        <dbReference type="ARBA" id="ARBA00036943"/>
    </source>
</evidence>
<dbReference type="GO" id="GO:0003723">
    <property type="term" value="F:RNA binding"/>
    <property type="evidence" value="ECO:0007669"/>
    <property type="project" value="InterPro"/>
</dbReference>
<comment type="catalytic activity">
    <reaction evidence="2">
        <text>uridine in 5S rRNA = pseudouridine in 5S rRNA</text>
        <dbReference type="Rhea" id="RHEA:47036"/>
        <dbReference type="Rhea" id="RHEA-COMP:11730"/>
        <dbReference type="Rhea" id="RHEA-COMP:11731"/>
        <dbReference type="ChEBI" id="CHEBI:65314"/>
        <dbReference type="ChEBI" id="CHEBI:65315"/>
    </reaction>
</comment>
<comment type="similarity">
    <text evidence="3">Belongs to the pseudouridine synthase RluA family.</text>
</comment>
<evidence type="ECO:0000256" key="2">
    <source>
        <dbReference type="ARBA" id="ARBA00001896"/>
    </source>
</evidence>
<evidence type="ECO:0000313" key="10">
    <source>
        <dbReference type="EMBL" id="GFO21447.1"/>
    </source>
</evidence>
<dbReference type="Gene3D" id="3.30.2350.10">
    <property type="entry name" value="Pseudouridine synthase"/>
    <property type="match status" value="1"/>
</dbReference>
<accession>A0AAV4BPZ6</accession>
<dbReference type="InterPro" id="IPR020103">
    <property type="entry name" value="PsdUridine_synth_cat_dom_sf"/>
</dbReference>